<dbReference type="SMART" id="SM00579">
    <property type="entry name" value="FBD"/>
    <property type="match status" value="1"/>
</dbReference>
<name>Q1PE80_ARATH</name>
<feature type="domain" description="FBD" evidence="1">
    <location>
        <begin position="1"/>
        <end position="57"/>
    </location>
</feature>
<dbReference type="ExpressionAtlas" id="Q1PE80">
    <property type="expression patterns" value="baseline and differential"/>
</dbReference>
<reference evidence="2" key="1">
    <citation type="submission" date="2006-03" db="EMBL/GenBank/DDBJ databases">
        <authorList>
            <person name="Underwood B.A."/>
            <person name="Xiao Y."/>
            <person name="Moskal W."/>
            <person name="Monaghan E."/>
            <person name="Wang W."/>
            <person name="Redman J."/>
            <person name="Wu H.C."/>
            <person name="Utterback T."/>
            <person name="Town C.D."/>
        </authorList>
    </citation>
    <scope>NUCLEOTIDE SEQUENCE</scope>
</reference>
<organism evidence="2">
    <name type="scientific">Arabidopsis thaliana</name>
    <name type="common">Mouse-ear cress</name>
    <dbReference type="NCBI Taxonomy" id="3702"/>
    <lineage>
        <taxon>Eukaryota</taxon>
        <taxon>Viridiplantae</taxon>
        <taxon>Streptophyta</taxon>
        <taxon>Embryophyta</taxon>
        <taxon>Tracheophyta</taxon>
        <taxon>Spermatophyta</taxon>
        <taxon>Magnoliopsida</taxon>
        <taxon>eudicotyledons</taxon>
        <taxon>Gunneridae</taxon>
        <taxon>Pentapetalae</taxon>
        <taxon>rosids</taxon>
        <taxon>malvids</taxon>
        <taxon>Brassicales</taxon>
        <taxon>Brassicaceae</taxon>
        <taxon>Camelineae</taxon>
        <taxon>Arabidopsis</taxon>
    </lineage>
</organism>
<protein>
    <recommendedName>
        <fullName evidence="1">FBD domain-containing protein</fullName>
    </recommendedName>
</protein>
<dbReference type="InterPro" id="IPR006566">
    <property type="entry name" value="FBD"/>
</dbReference>
<evidence type="ECO:0000259" key="1">
    <source>
        <dbReference type="SMART" id="SM00579"/>
    </source>
</evidence>
<gene>
    <name evidence="2" type="ordered locus">At4g15075</name>
</gene>
<evidence type="ECO:0000313" key="2">
    <source>
        <dbReference type="EMBL" id="ABE66069.1"/>
    </source>
</evidence>
<dbReference type="TAIR" id="AT4G15075"/>
<sequence length="57" mass="6534">MHGSQKEIDMLKYILRNACCLKTATILFKSTPDTEDKHKTMIQELLLSSTTCQLVFD</sequence>
<dbReference type="EMBL" id="DQ446838">
    <property type="protein sequence ID" value="ABE66069.1"/>
    <property type="molecule type" value="mRNA"/>
</dbReference>
<accession>Q1PE80</accession>
<dbReference type="AlphaFoldDB" id="Q1PE80"/>
<dbReference type="Pfam" id="PF08387">
    <property type="entry name" value="FBD"/>
    <property type="match status" value="1"/>
</dbReference>
<proteinExistence type="evidence at transcript level"/>